<feature type="region of interest" description="Disordered" evidence="1">
    <location>
        <begin position="119"/>
        <end position="142"/>
    </location>
</feature>
<evidence type="ECO:0000313" key="2">
    <source>
        <dbReference type="EMBL" id="KAJ7388300.1"/>
    </source>
</evidence>
<dbReference type="EMBL" id="MU825506">
    <property type="protein sequence ID" value="KAJ7388300.1"/>
    <property type="molecule type" value="Genomic_DNA"/>
</dbReference>
<gene>
    <name evidence="2" type="ORF">OS493_038654</name>
</gene>
<keyword evidence="3" id="KW-1185">Reference proteome</keyword>
<organism evidence="2 3">
    <name type="scientific">Desmophyllum pertusum</name>
    <dbReference type="NCBI Taxonomy" id="174260"/>
    <lineage>
        <taxon>Eukaryota</taxon>
        <taxon>Metazoa</taxon>
        <taxon>Cnidaria</taxon>
        <taxon>Anthozoa</taxon>
        <taxon>Hexacorallia</taxon>
        <taxon>Scleractinia</taxon>
        <taxon>Caryophylliina</taxon>
        <taxon>Caryophylliidae</taxon>
        <taxon>Desmophyllum</taxon>
    </lineage>
</organism>
<accession>A0A9W9ZVJ4</accession>
<proteinExistence type="predicted"/>
<dbReference type="AlphaFoldDB" id="A0A9W9ZVJ4"/>
<evidence type="ECO:0000313" key="3">
    <source>
        <dbReference type="Proteomes" id="UP001163046"/>
    </source>
</evidence>
<name>A0A9W9ZVJ4_9CNID</name>
<sequence>MWWKTSGVRTAQKQIEAWKEVIKIARGLARSVGMIPAIDAADEDNNDDDNDGHDGSEVKVMMGEMQVVKTIGFTVPLNAWGIHFVPTRMKTTTTTDVRPPLVTKTILVLEVHPFQITKSSPNAKNTEMQKEHRTPEDDNNRVSLFNDYGVVGQT</sequence>
<protein>
    <submittedName>
        <fullName evidence="2">Uncharacterized protein</fullName>
    </submittedName>
</protein>
<feature type="compositionally biased region" description="Basic and acidic residues" evidence="1">
    <location>
        <begin position="127"/>
        <end position="140"/>
    </location>
</feature>
<evidence type="ECO:0000256" key="1">
    <source>
        <dbReference type="SAM" id="MobiDB-lite"/>
    </source>
</evidence>
<dbReference type="Proteomes" id="UP001163046">
    <property type="component" value="Unassembled WGS sequence"/>
</dbReference>
<comment type="caution">
    <text evidence="2">The sequence shown here is derived from an EMBL/GenBank/DDBJ whole genome shotgun (WGS) entry which is preliminary data.</text>
</comment>
<reference evidence="2" key="1">
    <citation type="submission" date="2023-01" db="EMBL/GenBank/DDBJ databases">
        <title>Genome assembly of the deep-sea coral Lophelia pertusa.</title>
        <authorList>
            <person name="Herrera S."/>
            <person name="Cordes E."/>
        </authorList>
    </citation>
    <scope>NUCLEOTIDE SEQUENCE</scope>
    <source>
        <strain evidence="2">USNM1676648</strain>
        <tissue evidence="2">Polyp</tissue>
    </source>
</reference>